<gene>
    <name evidence="3" type="ORF">PT974_02547</name>
</gene>
<dbReference type="Pfam" id="PF20183">
    <property type="entry name" value="DUF6546"/>
    <property type="match status" value="1"/>
</dbReference>
<organism evidence="3 4">
    <name type="scientific">Cladobotryum mycophilum</name>
    <dbReference type="NCBI Taxonomy" id="491253"/>
    <lineage>
        <taxon>Eukaryota</taxon>
        <taxon>Fungi</taxon>
        <taxon>Dikarya</taxon>
        <taxon>Ascomycota</taxon>
        <taxon>Pezizomycotina</taxon>
        <taxon>Sordariomycetes</taxon>
        <taxon>Hypocreomycetidae</taxon>
        <taxon>Hypocreales</taxon>
        <taxon>Hypocreaceae</taxon>
        <taxon>Cladobotryum</taxon>
    </lineage>
</organism>
<dbReference type="InterPro" id="IPR001810">
    <property type="entry name" value="F-box_dom"/>
</dbReference>
<dbReference type="EMBL" id="JAVFKD010000002">
    <property type="protein sequence ID" value="KAK5997194.1"/>
    <property type="molecule type" value="Genomic_DNA"/>
</dbReference>
<feature type="domain" description="DUF6546" evidence="2">
    <location>
        <begin position="264"/>
        <end position="346"/>
    </location>
</feature>
<reference evidence="3 4" key="1">
    <citation type="submission" date="2024-01" db="EMBL/GenBank/DDBJ databases">
        <title>Complete genome of Cladobotryum mycophilum ATHUM6906.</title>
        <authorList>
            <person name="Christinaki A.C."/>
            <person name="Myridakis A.I."/>
            <person name="Kouvelis V.N."/>
        </authorList>
    </citation>
    <scope>NUCLEOTIDE SEQUENCE [LARGE SCALE GENOMIC DNA]</scope>
    <source>
        <strain evidence="3 4">ATHUM6906</strain>
    </source>
</reference>
<sequence>MAKWAELPPEIRLYVFRYLAENPNSLSGQRKAGFANYSLVSKEWQNFFERELYRRLRLQTECLDAFVNLVRPRRLIRHVWFCIELARYGCFQCNLLPGPGLAENDRGKVENAIIHLDSEHFFQKNMHYDADFHPMSEHMLPHAVIHDIPHGWYLGQQIEPPLCRQLLDYKGPCIRNLNKDCQVSKLLRVSFSVEPLDVGSGLELSVRWFIVSPSLSILPTSHGVNSSSHTSMNRVSHTVWFFCVEDSRLTLKGHRTLLLNGLVPSLKSISIFEDFNEDYIKIMAQSWGNALQTQALVQMWSWFPEKLRTPSRRTSSFLAERSLDLEKVSASYLVDAVYFFDYCQPH</sequence>
<dbReference type="Pfam" id="PF12937">
    <property type="entry name" value="F-box-like"/>
    <property type="match status" value="1"/>
</dbReference>
<feature type="domain" description="F-box" evidence="1">
    <location>
        <begin position="4"/>
        <end position="58"/>
    </location>
</feature>
<evidence type="ECO:0000259" key="2">
    <source>
        <dbReference type="Pfam" id="PF20183"/>
    </source>
</evidence>
<dbReference type="Proteomes" id="UP001338125">
    <property type="component" value="Unassembled WGS sequence"/>
</dbReference>
<accession>A0ABR0SYH0</accession>
<dbReference type="InterPro" id="IPR046676">
    <property type="entry name" value="DUF6546"/>
</dbReference>
<evidence type="ECO:0000313" key="3">
    <source>
        <dbReference type="EMBL" id="KAK5997194.1"/>
    </source>
</evidence>
<name>A0ABR0SYH0_9HYPO</name>
<proteinExistence type="predicted"/>
<keyword evidence="4" id="KW-1185">Reference proteome</keyword>
<evidence type="ECO:0000259" key="1">
    <source>
        <dbReference type="Pfam" id="PF12937"/>
    </source>
</evidence>
<evidence type="ECO:0000313" key="4">
    <source>
        <dbReference type="Proteomes" id="UP001338125"/>
    </source>
</evidence>
<comment type="caution">
    <text evidence="3">The sequence shown here is derived from an EMBL/GenBank/DDBJ whole genome shotgun (WGS) entry which is preliminary data.</text>
</comment>
<evidence type="ECO:0008006" key="5">
    <source>
        <dbReference type="Google" id="ProtNLM"/>
    </source>
</evidence>
<protein>
    <recommendedName>
        <fullName evidence="5">F-box domain-containing protein</fullName>
    </recommendedName>
</protein>